<evidence type="ECO:0000259" key="4">
    <source>
        <dbReference type="Pfam" id="PF07715"/>
    </source>
</evidence>
<dbReference type="Pfam" id="PF13715">
    <property type="entry name" value="CarbopepD_reg_2"/>
    <property type="match status" value="1"/>
</dbReference>
<dbReference type="AlphaFoldDB" id="A0A5P2FW93"/>
<dbReference type="Gene3D" id="2.40.170.20">
    <property type="entry name" value="TonB-dependent receptor, beta-barrel domain"/>
    <property type="match status" value="1"/>
</dbReference>
<organism evidence="5 6">
    <name type="scientific">Rhizosphaericola mali</name>
    <dbReference type="NCBI Taxonomy" id="2545455"/>
    <lineage>
        <taxon>Bacteria</taxon>
        <taxon>Pseudomonadati</taxon>
        <taxon>Bacteroidota</taxon>
        <taxon>Chitinophagia</taxon>
        <taxon>Chitinophagales</taxon>
        <taxon>Chitinophagaceae</taxon>
        <taxon>Rhizosphaericola</taxon>
    </lineage>
</organism>
<evidence type="ECO:0000256" key="1">
    <source>
        <dbReference type="ARBA" id="ARBA00004442"/>
    </source>
</evidence>
<evidence type="ECO:0000313" key="6">
    <source>
        <dbReference type="Proteomes" id="UP000292424"/>
    </source>
</evidence>
<feature type="domain" description="TonB-dependent receptor plug" evidence="4">
    <location>
        <begin position="122"/>
        <end position="215"/>
    </location>
</feature>
<keyword evidence="6" id="KW-1185">Reference proteome</keyword>
<dbReference type="EMBL" id="CP044016">
    <property type="protein sequence ID" value="QES87794.1"/>
    <property type="molecule type" value="Genomic_DNA"/>
</dbReference>
<dbReference type="GO" id="GO:0009279">
    <property type="term" value="C:cell outer membrane"/>
    <property type="evidence" value="ECO:0007669"/>
    <property type="project" value="UniProtKB-SubCell"/>
</dbReference>
<dbReference type="SUPFAM" id="SSF56935">
    <property type="entry name" value="Porins"/>
    <property type="match status" value="1"/>
</dbReference>
<dbReference type="RefSeq" id="WP_131328681.1">
    <property type="nucleotide sequence ID" value="NZ_CP044016.1"/>
</dbReference>
<dbReference type="InterPro" id="IPR008969">
    <property type="entry name" value="CarboxyPept-like_regulatory"/>
</dbReference>
<evidence type="ECO:0000256" key="2">
    <source>
        <dbReference type="ARBA" id="ARBA00023136"/>
    </source>
</evidence>
<proteinExistence type="predicted"/>
<protein>
    <submittedName>
        <fullName evidence="5">TonB-dependent receptor</fullName>
    </submittedName>
</protein>
<dbReference type="InterPro" id="IPR012910">
    <property type="entry name" value="Plug_dom"/>
</dbReference>
<sequence>MKYCILLFLMILNVHSLLAQIEIHGKILDKKGRPIVSANITIVDSYDGGITDHNGLFRFSTTENGAHILVIVASRFDSLFVPINITNQAIQIDTSLKVTKLEEDGVVVSSRGFILGGGKRNSVMNAQDIYTTGGANGDISSALRTLPGTQQLGEREGLAVRGGDVYETKQFIDGTLVSHPYFSGATNIPTRTRYPPNLFKDIAFSTGGYSALYGQALSSALILETIDIPEKSESNVSVTPLFWGGGLQKVAKDKKSSFGFDYSYTNVGLYFKVIKQTPDYFKMPQFHSSDWNYRIKTKGGGLIKYYGTFDYNQMGLRRQSVDSAIWKNAFDLKGSNWYHNVSWRQPFNHQWKMTLSAGFSLNKNNIWQQLQDSSNKEVAIPNIYLDTLQFNLKNKDLFAQTKLVLEKKWRHNNALRFGAEYWYNDYSLNYNIKQYQLKDNYIAAFAETDYYILPKLALEAGLRFENSSLMRTHELAPRAALAYKFSSSNQINFAYGMFYQKPENTYLIYNSKLKMTQANHYIFTYLYTGKGTMLRLETYYKQYENLVKIYPNYTNNGNGFAKGIDVYWRDNNHTIKTLDYWITYSYVDTKRNYLNFPFSMQPNFVANHTANLVTKKFIAPINTGVSATYSFASGRPYYNLHLNAVGDANYSLLDQGKTKQYQTLNMSVYHLMKIGKGFGVLYASMNNVLNRNNVFGYNYSVNGLNRQPILPTAKRFYFIALFISWGVDRSQDTINNNL</sequence>
<evidence type="ECO:0000256" key="3">
    <source>
        <dbReference type="ARBA" id="ARBA00023237"/>
    </source>
</evidence>
<dbReference type="InterPro" id="IPR036942">
    <property type="entry name" value="Beta-barrel_TonB_sf"/>
</dbReference>
<dbReference type="KEGG" id="arac:E0W69_003630"/>
<dbReference type="Pfam" id="PF07715">
    <property type="entry name" value="Plug"/>
    <property type="match status" value="1"/>
</dbReference>
<dbReference type="Gene3D" id="2.60.40.1120">
    <property type="entry name" value="Carboxypeptidase-like, regulatory domain"/>
    <property type="match status" value="1"/>
</dbReference>
<keyword evidence="5" id="KW-0675">Receptor</keyword>
<keyword evidence="3" id="KW-0998">Cell outer membrane</keyword>
<evidence type="ECO:0000313" key="5">
    <source>
        <dbReference type="EMBL" id="QES87794.1"/>
    </source>
</evidence>
<dbReference type="OrthoDB" id="1075473at2"/>
<gene>
    <name evidence="5" type="ORF">E0W69_003630</name>
</gene>
<accession>A0A5P2FW93</accession>
<dbReference type="SUPFAM" id="SSF49464">
    <property type="entry name" value="Carboxypeptidase regulatory domain-like"/>
    <property type="match status" value="1"/>
</dbReference>
<dbReference type="Proteomes" id="UP000292424">
    <property type="component" value="Chromosome"/>
</dbReference>
<comment type="subcellular location">
    <subcellularLocation>
        <location evidence="1">Cell outer membrane</location>
    </subcellularLocation>
</comment>
<keyword evidence="2" id="KW-0472">Membrane</keyword>
<name>A0A5P2FW93_9BACT</name>
<reference evidence="5 6" key="1">
    <citation type="submission" date="2019-09" db="EMBL/GenBank/DDBJ databases">
        <title>Complete genome sequence of Arachidicoccus sp. B3-10 isolated from apple orchard soil.</title>
        <authorList>
            <person name="Kim H.S."/>
            <person name="Han K.-I."/>
            <person name="Suh M.K."/>
            <person name="Lee K.C."/>
            <person name="Eom M.K."/>
            <person name="Kim J.-S."/>
            <person name="Kang S.W."/>
            <person name="Sin Y."/>
            <person name="Lee J.-S."/>
        </authorList>
    </citation>
    <scope>NUCLEOTIDE SEQUENCE [LARGE SCALE GENOMIC DNA]</scope>
    <source>
        <strain evidence="5 6">B3-10</strain>
    </source>
</reference>